<dbReference type="InterPro" id="IPR013424">
    <property type="entry name" value="Ice-binding_C"/>
</dbReference>
<gene>
    <name evidence="4" type="ORF">IPV69_13510</name>
</gene>
<accession>A0A7M2WRS9</accession>
<protein>
    <submittedName>
        <fullName evidence="4">PEP-CTERM sorting domain-containing protein</fullName>
    </submittedName>
</protein>
<organism evidence="4 5">
    <name type="scientific">Humisphaera borealis</name>
    <dbReference type="NCBI Taxonomy" id="2807512"/>
    <lineage>
        <taxon>Bacteria</taxon>
        <taxon>Pseudomonadati</taxon>
        <taxon>Planctomycetota</taxon>
        <taxon>Phycisphaerae</taxon>
        <taxon>Tepidisphaerales</taxon>
        <taxon>Tepidisphaeraceae</taxon>
        <taxon>Humisphaera</taxon>
    </lineage>
</organism>
<feature type="domain" description="Ice-binding protein C-terminal" evidence="3">
    <location>
        <begin position="1075"/>
        <end position="1097"/>
    </location>
</feature>
<keyword evidence="5" id="KW-1185">Reference proteome</keyword>
<evidence type="ECO:0000313" key="5">
    <source>
        <dbReference type="Proteomes" id="UP000593765"/>
    </source>
</evidence>
<feature type="compositionally biased region" description="Polar residues" evidence="1">
    <location>
        <begin position="328"/>
        <end position="340"/>
    </location>
</feature>
<dbReference type="GO" id="GO:0000272">
    <property type="term" value="P:polysaccharide catabolic process"/>
    <property type="evidence" value="ECO:0007669"/>
    <property type="project" value="InterPro"/>
</dbReference>
<feature type="region of interest" description="Disordered" evidence="1">
    <location>
        <begin position="328"/>
        <end position="348"/>
    </location>
</feature>
<dbReference type="RefSeq" id="WP_206290207.1">
    <property type="nucleotide sequence ID" value="NZ_CP063458.1"/>
</dbReference>
<feature type="chain" id="PRO_5034340741" evidence="2">
    <location>
        <begin position="29"/>
        <end position="1099"/>
    </location>
</feature>
<dbReference type="Gene3D" id="1.10.1330.10">
    <property type="entry name" value="Dockerin domain"/>
    <property type="match status" value="1"/>
</dbReference>
<dbReference type="Proteomes" id="UP000593765">
    <property type="component" value="Chromosome"/>
</dbReference>
<evidence type="ECO:0000313" key="4">
    <source>
        <dbReference type="EMBL" id="QOV87310.1"/>
    </source>
</evidence>
<keyword evidence="2" id="KW-0732">Signal</keyword>
<evidence type="ECO:0000259" key="3">
    <source>
        <dbReference type="Pfam" id="PF07589"/>
    </source>
</evidence>
<evidence type="ECO:0000256" key="1">
    <source>
        <dbReference type="SAM" id="MobiDB-lite"/>
    </source>
</evidence>
<evidence type="ECO:0000256" key="2">
    <source>
        <dbReference type="SAM" id="SignalP"/>
    </source>
</evidence>
<dbReference type="EMBL" id="CP063458">
    <property type="protein sequence ID" value="QOV87310.1"/>
    <property type="molecule type" value="Genomic_DNA"/>
</dbReference>
<sequence length="1099" mass="113850">MADQGKCNRVVVAAALAAIAVMPSWVRAGSSTNSKTPVATFPGMNDSGGSHNPAVTISLSGSTAMRNFTVSSGITFLTPGSPLSFNNGAIVNPAAPVHLQTRAPVLYSVDDQVGTQFQLASPNFTQGDFYKTGTGNPEINGPWPQTAQPIQQHSAIRFEWHEQGSVEGILELVNDQIGVLGSVTATNRNPSGTGFTPVWINTTQWSAASAVNRPQSATATNGHVLNEFYATAGATSGLAVFDNRDGIGVNPNGGQNAIQMAISDVNARQGFSKSGANGAFSKAPGMDGFGKGNPALGSNALKISGVGIAGARQALEDQEELNMTTSMRNLRTGPSSNSPLNVDGAANHTAGPWNTAGVGNLHNTTIAITATLIAANPGTGLERINRTDGQWLQAVGRLKNGADFNVATRDANSGTRNVAALNLGLDPSFAMGELDNGNNGSTSSAENLIGPGIKFSGKLSGGSALRPTIQNSRMSLGHLSISDAIGSTNNGSNAPLRGLDIANVDDSVASPTFVRAGAENIVNGTYPLFQNQTYVTVKKPGASFTGDSVATWSARTDAETGILGDNSGNDVRDFRDNITNSVAQFPQSTDETPADQLIRTSFIIPQLMRAEKDVDGGAVTVNSQTPQQEALTTAFLGDANLTSRFAVGGNITGALGKQVDVDTGNGTNKPSTVTAGSSSFYGSRTGTGQIAITSNNYLFGDFNKTAVNSSGVRDFSDLNHARLAQSALGASGLGNSMFSTGTTLNANNGTLLDGSAGVNLQTTPAALGFTASKGDLIVMGDFDSDGDFDGEDLRRMARGTALADNTSSTTLSGGAAAFGDKVRSGVLRKNAALDQLNSGGLAASTLQKQQAIAKVTTPTGTAAPGGSTVLSTTGSGPTLVQTYTFDDANGTNAFNKFDVNRDGKVSKLDAQLVDNFVTKDYRNLDNQLDAVARVSATGQLTAFVDDFGNPLDPKSSSNDLINRVPISLVDVELNDTGDITNTGDFKLVRDALGNAGLLDGDANFDGKVDFSDFQRLEAKFGQAGKWLEGDFDSNGLVNFTDYQLLEAKFGQNIGAGAVGFTPDQWAYMQAFEAAAVPEPTSLCVAGIAGLGLLGRRRRR</sequence>
<dbReference type="KEGG" id="hbs:IPV69_13510"/>
<proteinExistence type="predicted"/>
<dbReference type="InterPro" id="IPR036439">
    <property type="entry name" value="Dockerin_dom_sf"/>
</dbReference>
<dbReference type="AlphaFoldDB" id="A0A7M2WRS9"/>
<name>A0A7M2WRS9_9BACT</name>
<feature type="signal peptide" evidence="2">
    <location>
        <begin position="1"/>
        <end position="28"/>
    </location>
</feature>
<dbReference type="SUPFAM" id="SSF63446">
    <property type="entry name" value="Type I dockerin domain"/>
    <property type="match status" value="1"/>
</dbReference>
<reference evidence="4 5" key="1">
    <citation type="submission" date="2020-10" db="EMBL/GenBank/DDBJ databases">
        <title>Wide distribution of Phycisphaera-like planctomycetes from WD2101 soil group in peatlands and genome analysis of the first cultivated representative.</title>
        <authorList>
            <person name="Dedysh S.N."/>
            <person name="Beletsky A.V."/>
            <person name="Ivanova A."/>
            <person name="Kulichevskaya I.S."/>
            <person name="Suzina N.E."/>
            <person name="Philippov D.A."/>
            <person name="Rakitin A.L."/>
            <person name="Mardanov A.V."/>
            <person name="Ravin N.V."/>
        </authorList>
    </citation>
    <scope>NUCLEOTIDE SEQUENCE [LARGE SCALE GENOMIC DNA]</scope>
    <source>
        <strain evidence="4 5">M1803</strain>
    </source>
</reference>
<dbReference type="Pfam" id="PF07589">
    <property type="entry name" value="PEP-CTERM"/>
    <property type="match status" value="1"/>
</dbReference>